<evidence type="ECO:0000256" key="6">
    <source>
        <dbReference type="ARBA" id="ARBA00038076"/>
    </source>
</evidence>
<feature type="transmembrane region" description="Helical" evidence="7">
    <location>
        <begin position="114"/>
        <end position="137"/>
    </location>
</feature>
<dbReference type="GO" id="GO:0022857">
    <property type="term" value="F:transmembrane transporter activity"/>
    <property type="evidence" value="ECO:0007669"/>
    <property type="project" value="TreeGrafter"/>
</dbReference>
<evidence type="ECO:0000256" key="2">
    <source>
        <dbReference type="ARBA" id="ARBA00022475"/>
    </source>
</evidence>
<feature type="transmembrane region" description="Helical" evidence="7">
    <location>
        <begin position="157"/>
        <end position="179"/>
    </location>
</feature>
<feature type="transmembrane region" description="Helical" evidence="7">
    <location>
        <begin position="235"/>
        <end position="257"/>
    </location>
</feature>
<comment type="caution">
    <text evidence="9">The sequence shown here is derived from an EMBL/GenBank/DDBJ whole genome shotgun (WGS) entry which is preliminary data.</text>
</comment>
<evidence type="ECO:0000256" key="1">
    <source>
        <dbReference type="ARBA" id="ARBA00004651"/>
    </source>
</evidence>
<evidence type="ECO:0000259" key="8">
    <source>
        <dbReference type="Pfam" id="PF02687"/>
    </source>
</evidence>
<feature type="transmembrane region" description="Helical" evidence="7">
    <location>
        <begin position="411"/>
        <end position="432"/>
    </location>
</feature>
<feature type="domain" description="ABC3 transporter permease C-terminal" evidence="8">
    <location>
        <begin position="329"/>
        <end position="437"/>
    </location>
</feature>
<proteinExistence type="inferred from homology"/>
<reference evidence="9 10" key="1">
    <citation type="submission" date="2018-03" db="EMBL/GenBank/DDBJ databases">
        <title>Bioinformatic expansion and discovery of thiopeptide antibiotics.</title>
        <authorList>
            <person name="Schwalen C.J."/>
            <person name="Hudson G.A."/>
            <person name="Mitchell D.A."/>
        </authorList>
    </citation>
    <scope>NUCLEOTIDE SEQUENCE [LARGE SCALE GENOMIC DNA]</scope>
    <source>
        <strain evidence="9 10">NRRL 8041</strain>
    </source>
</reference>
<feature type="transmembrane region" description="Helical" evidence="7">
    <location>
        <begin position="200"/>
        <end position="223"/>
    </location>
</feature>
<feature type="transmembrane region" description="Helical" evidence="7">
    <location>
        <begin position="325"/>
        <end position="345"/>
    </location>
</feature>
<dbReference type="RefSeq" id="WP_110565901.1">
    <property type="nucleotide sequence ID" value="NZ_PYBV01000030.1"/>
</dbReference>
<dbReference type="PANTHER" id="PTHR30572">
    <property type="entry name" value="MEMBRANE COMPONENT OF TRANSPORTER-RELATED"/>
    <property type="match status" value="1"/>
</dbReference>
<dbReference type="InterPro" id="IPR050250">
    <property type="entry name" value="Macrolide_Exporter_MacB"/>
</dbReference>
<sequence>MNAGLTRQALRKQPWAFAGPFVTQCLAAALASGALGASSSMSGARLDPAARQALTESSLPEMAALFVVMSVYLTALIVGLTMTSSIARQGRDIALVRAVGATPGRVRRAVAAQAAVVAVPAALLGVPLGALLARAWLAGLTGHGVIPPGVTFHPSAAALPAALGITVGASLVGALVAAMRPARVRPAAALTETAVPRRQLSFVRTVIGVVLVTGGVLLSIRIANGDPAKADGSSFFTMLAMCVGAGFLGPVLLRLVAPLARLFGGTGALAADNLAVRSKALSGALVPLVLAIAFAMVKVVTHTTSVHVHGAPESPAEVWTEYSGTAVYVTFAAVAAVNTLVTVLLARRRELAVTRLVGASRVRALAVVVCEALMVTVTALAVGTVVAMVTVVPMLHGMLGTWKPYLPTGQLTVGLATVIGLVLLGTVVPALVAMRRPAVESLAVDP</sequence>
<evidence type="ECO:0000256" key="5">
    <source>
        <dbReference type="ARBA" id="ARBA00023136"/>
    </source>
</evidence>
<keyword evidence="5 7" id="KW-0472">Membrane</keyword>
<comment type="similarity">
    <text evidence="6">Belongs to the ABC-4 integral membrane protein family.</text>
</comment>
<evidence type="ECO:0000313" key="10">
    <source>
        <dbReference type="Proteomes" id="UP000248333"/>
    </source>
</evidence>
<evidence type="ECO:0000256" key="4">
    <source>
        <dbReference type="ARBA" id="ARBA00022989"/>
    </source>
</evidence>
<protein>
    <submittedName>
        <fullName evidence="9">ABC transporter permease</fullName>
    </submittedName>
</protein>
<dbReference type="Pfam" id="PF02687">
    <property type="entry name" value="FtsX"/>
    <property type="match status" value="2"/>
</dbReference>
<organism evidence="9 10">
    <name type="scientific">Micromonospora arborensis</name>
    <dbReference type="NCBI Taxonomy" id="2116518"/>
    <lineage>
        <taxon>Bacteria</taxon>
        <taxon>Bacillati</taxon>
        <taxon>Actinomycetota</taxon>
        <taxon>Actinomycetes</taxon>
        <taxon>Micromonosporales</taxon>
        <taxon>Micromonosporaceae</taxon>
        <taxon>Micromonospora</taxon>
    </lineage>
</organism>
<evidence type="ECO:0000256" key="7">
    <source>
        <dbReference type="SAM" id="Phobius"/>
    </source>
</evidence>
<dbReference type="EMBL" id="PYBV01000030">
    <property type="protein sequence ID" value="PYC66899.1"/>
    <property type="molecule type" value="Genomic_DNA"/>
</dbReference>
<keyword evidence="10" id="KW-1185">Reference proteome</keyword>
<evidence type="ECO:0000313" key="9">
    <source>
        <dbReference type="EMBL" id="PYC66899.1"/>
    </source>
</evidence>
<name>A0A318NG42_9ACTN</name>
<comment type="subcellular location">
    <subcellularLocation>
        <location evidence="1">Cell membrane</location>
        <topology evidence="1">Multi-pass membrane protein</topology>
    </subcellularLocation>
</comment>
<dbReference type="AlphaFoldDB" id="A0A318NG42"/>
<dbReference type="InterPro" id="IPR003838">
    <property type="entry name" value="ABC3_permease_C"/>
</dbReference>
<dbReference type="GO" id="GO:0005886">
    <property type="term" value="C:plasma membrane"/>
    <property type="evidence" value="ECO:0007669"/>
    <property type="project" value="UniProtKB-SubCell"/>
</dbReference>
<feature type="transmembrane region" description="Helical" evidence="7">
    <location>
        <begin position="278"/>
        <end position="297"/>
    </location>
</feature>
<feature type="domain" description="ABC3 transporter permease C-terminal" evidence="8">
    <location>
        <begin position="65"/>
        <end position="176"/>
    </location>
</feature>
<accession>A0A318NG42</accession>
<gene>
    <name evidence="9" type="ORF">C7C45_23730</name>
</gene>
<keyword evidence="2" id="KW-1003">Cell membrane</keyword>
<evidence type="ECO:0000256" key="3">
    <source>
        <dbReference type="ARBA" id="ARBA00022692"/>
    </source>
</evidence>
<dbReference type="Proteomes" id="UP000248333">
    <property type="component" value="Unassembled WGS sequence"/>
</dbReference>
<feature type="transmembrane region" description="Helical" evidence="7">
    <location>
        <begin position="62"/>
        <end position="82"/>
    </location>
</feature>
<dbReference type="OrthoDB" id="3356725at2"/>
<feature type="transmembrane region" description="Helical" evidence="7">
    <location>
        <begin position="365"/>
        <end position="391"/>
    </location>
</feature>
<keyword evidence="3 7" id="KW-0812">Transmembrane</keyword>
<keyword evidence="4 7" id="KW-1133">Transmembrane helix</keyword>
<dbReference type="PANTHER" id="PTHR30572:SF4">
    <property type="entry name" value="ABC TRANSPORTER PERMEASE YTRF"/>
    <property type="match status" value="1"/>
</dbReference>